<keyword evidence="2" id="KW-1133">Transmembrane helix</keyword>
<dbReference type="Pfam" id="PF15103">
    <property type="entry name" value="G0-G1_switch_2"/>
    <property type="match status" value="1"/>
</dbReference>
<gene>
    <name evidence="3" type="ORF">mPipKuh1_005316</name>
</gene>
<feature type="region of interest" description="Disordered" evidence="1">
    <location>
        <begin position="78"/>
        <end position="105"/>
    </location>
</feature>
<feature type="transmembrane region" description="Helical" evidence="2">
    <location>
        <begin position="24"/>
        <end position="43"/>
    </location>
</feature>
<dbReference type="EMBL" id="JACAGB010000018">
    <property type="protein sequence ID" value="KAF6316034.1"/>
    <property type="molecule type" value="Genomic_DNA"/>
</dbReference>
<dbReference type="PANTHER" id="PTHR15570:SF2">
    <property type="entry name" value="G0_G1 SWITCH PROTEIN 2"/>
    <property type="match status" value="1"/>
</dbReference>
<organism evidence="3 4">
    <name type="scientific">Pipistrellus kuhlii</name>
    <name type="common">Kuhl's pipistrelle</name>
    <dbReference type="NCBI Taxonomy" id="59472"/>
    <lineage>
        <taxon>Eukaryota</taxon>
        <taxon>Metazoa</taxon>
        <taxon>Chordata</taxon>
        <taxon>Craniata</taxon>
        <taxon>Vertebrata</taxon>
        <taxon>Euteleostomi</taxon>
        <taxon>Mammalia</taxon>
        <taxon>Eutheria</taxon>
        <taxon>Laurasiatheria</taxon>
        <taxon>Chiroptera</taxon>
        <taxon>Yangochiroptera</taxon>
        <taxon>Vespertilionidae</taxon>
        <taxon>Pipistrellus</taxon>
    </lineage>
</organism>
<comment type="caution">
    <text evidence="3">The sequence shown here is derived from an EMBL/GenBank/DDBJ whole genome shotgun (WGS) entry which is preliminary data.</text>
</comment>
<protein>
    <submittedName>
        <fullName evidence="3">G0/G1 switch 2</fullName>
    </submittedName>
</protein>
<evidence type="ECO:0000313" key="3">
    <source>
        <dbReference type="EMBL" id="KAF6316034.1"/>
    </source>
</evidence>
<sequence>METVQELIPLVKGMIGQKPSRRLVKVYVLGGVLALFGVVLVLVETVCGPFTAASRLRDEEAAVAELRAARERQALHTQALQEKEKGKQHDAALGSRALAHRQHAS</sequence>
<proteinExistence type="predicted"/>
<dbReference type="AlphaFoldDB" id="A0A7J7UTC4"/>
<keyword evidence="4" id="KW-1185">Reference proteome</keyword>
<reference evidence="3 4" key="1">
    <citation type="journal article" date="2020" name="Nature">
        <title>Six reference-quality genomes reveal evolution of bat adaptations.</title>
        <authorList>
            <person name="Jebb D."/>
            <person name="Huang Z."/>
            <person name="Pippel M."/>
            <person name="Hughes G.M."/>
            <person name="Lavrichenko K."/>
            <person name="Devanna P."/>
            <person name="Winkler S."/>
            <person name="Jermiin L.S."/>
            <person name="Skirmuntt E.C."/>
            <person name="Katzourakis A."/>
            <person name="Burkitt-Gray L."/>
            <person name="Ray D.A."/>
            <person name="Sullivan K.A.M."/>
            <person name="Roscito J.G."/>
            <person name="Kirilenko B.M."/>
            <person name="Davalos L.M."/>
            <person name="Corthals A.P."/>
            <person name="Power M.L."/>
            <person name="Jones G."/>
            <person name="Ransome R.D."/>
            <person name="Dechmann D.K.N."/>
            <person name="Locatelli A.G."/>
            <person name="Puechmaille S.J."/>
            <person name="Fedrigo O."/>
            <person name="Jarvis E.D."/>
            <person name="Hiller M."/>
            <person name="Vernes S.C."/>
            <person name="Myers E.W."/>
            <person name="Teeling E.C."/>
        </authorList>
    </citation>
    <scope>NUCLEOTIDE SEQUENCE [LARGE SCALE GENOMIC DNA]</scope>
    <source>
        <strain evidence="3">MPipKuh1</strain>
        <tissue evidence="3">Flight muscle</tissue>
    </source>
</reference>
<evidence type="ECO:0000256" key="2">
    <source>
        <dbReference type="SAM" id="Phobius"/>
    </source>
</evidence>
<evidence type="ECO:0000313" key="4">
    <source>
        <dbReference type="Proteomes" id="UP000558488"/>
    </source>
</evidence>
<keyword evidence="2" id="KW-0472">Membrane</keyword>
<accession>A0A7J7UTC4</accession>
<dbReference type="Proteomes" id="UP000558488">
    <property type="component" value="Unassembled WGS sequence"/>
</dbReference>
<evidence type="ECO:0000256" key="1">
    <source>
        <dbReference type="SAM" id="MobiDB-lite"/>
    </source>
</evidence>
<keyword evidence="2" id="KW-0812">Transmembrane</keyword>
<dbReference type="OrthoDB" id="9373743at2759"/>
<dbReference type="InterPro" id="IPR016821">
    <property type="entry name" value="G0S2"/>
</dbReference>
<name>A0A7J7UTC4_PIPKU</name>
<dbReference type="PANTHER" id="PTHR15570">
    <property type="entry name" value="G0/G1 SWITCH PROTEIN 2"/>
    <property type="match status" value="1"/>
</dbReference>
<dbReference type="GO" id="GO:2001238">
    <property type="term" value="P:positive regulation of extrinsic apoptotic signaling pathway"/>
    <property type="evidence" value="ECO:0007669"/>
    <property type="project" value="TreeGrafter"/>
</dbReference>
<dbReference type="GO" id="GO:0005739">
    <property type="term" value="C:mitochondrion"/>
    <property type="evidence" value="ECO:0007669"/>
    <property type="project" value="TreeGrafter"/>
</dbReference>
<feature type="compositionally biased region" description="Basic and acidic residues" evidence="1">
    <location>
        <begin position="81"/>
        <end position="90"/>
    </location>
</feature>